<keyword evidence="4 6" id="KW-1133">Transmembrane helix</keyword>
<keyword evidence="8" id="KW-1185">Reference proteome</keyword>
<feature type="transmembrane region" description="Helical" evidence="6">
    <location>
        <begin position="246"/>
        <end position="267"/>
    </location>
</feature>
<evidence type="ECO:0000313" key="7">
    <source>
        <dbReference type="EMBL" id="RDH80809.1"/>
    </source>
</evidence>
<feature type="transmembrane region" description="Helical" evidence="6">
    <location>
        <begin position="300"/>
        <end position="317"/>
    </location>
</feature>
<evidence type="ECO:0000313" key="8">
    <source>
        <dbReference type="Proteomes" id="UP000254266"/>
    </source>
</evidence>
<sequence length="329" mass="35870">MKQLNATTMEQPLVNQSNIPLKKISISIVFALCTYLAMGILTEFDSVLQAIQSISIPLYAVLIGLSLTSYLTRFFRWLIFLRPIQPDISICNHALIYFAGFALTTTPGKVGETLRSLYLYPLGISYSNSLAAFFSERLLDVLAVSALAMLTIGAITSTENWLITVAFLFIALFFLVRSRKLTGLFMYQSKKKLSVLTSEFQSKVSHFLSNRSIFTAFPLSVFAWTCQGVSLVLIVDSFGFDASPFVIIGIYCLSILAGAASFIPGGIGATEAAIAFLLSGLGMDPAQAVAASIVSRLVTLWLAIAIGLLSLVIYTARQSRHVTEVIKNL</sequence>
<comment type="caution">
    <text evidence="7">The sequence shown here is derived from an EMBL/GenBank/DDBJ whole genome shotgun (WGS) entry which is preliminary data.</text>
</comment>
<evidence type="ECO:0000256" key="6">
    <source>
        <dbReference type="SAM" id="Phobius"/>
    </source>
</evidence>
<feature type="transmembrane region" description="Helical" evidence="6">
    <location>
        <begin position="21"/>
        <end position="42"/>
    </location>
</feature>
<keyword evidence="3 6" id="KW-0812">Transmembrane</keyword>
<dbReference type="EMBL" id="QFXC01000014">
    <property type="protein sequence ID" value="RDH80809.1"/>
    <property type="molecule type" value="Genomic_DNA"/>
</dbReference>
<reference evidence="7 8" key="1">
    <citation type="journal article" date="2018" name="ISME J.">
        <title>Endosymbiont genomes yield clues of tubeworm success.</title>
        <authorList>
            <person name="Li Y."/>
            <person name="Liles M.R."/>
            <person name="Halanych K.M."/>
        </authorList>
    </citation>
    <scope>NUCLEOTIDE SEQUENCE [LARGE SCALE GENOMIC DNA]</scope>
    <source>
        <strain evidence="7">A1464</strain>
    </source>
</reference>
<dbReference type="NCBIfam" id="TIGR00374">
    <property type="entry name" value="flippase-like domain"/>
    <property type="match status" value="1"/>
</dbReference>
<dbReference type="AlphaFoldDB" id="A0A370D740"/>
<evidence type="ECO:0000256" key="2">
    <source>
        <dbReference type="ARBA" id="ARBA00022475"/>
    </source>
</evidence>
<feature type="transmembrane region" description="Helical" evidence="6">
    <location>
        <begin position="213"/>
        <end position="234"/>
    </location>
</feature>
<evidence type="ECO:0000256" key="1">
    <source>
        <dbReference type="ARBA" id="ARBA00004651"/>
    </source>
</evidence>
<dbReference type="InterPro" id="IPR022791">
    <property type="entry name" value="L-PG_synthase/AglD"/>
</dbReference>
<organism evidence="7 8">
    <name type="scientific">endosymbiont of Galathealinum brachiosum</name>
    <dbReference type="NCBI Taxonomy" id="2200906"/>
    <lineage>
        <taxon>Bacteria</taxon>
        <taxon>Pseudomonadati</taxon>
        <taxon>Pseudomonadota</taxon>
        <taxon>Gammaproteobacteria</taxon>
        <taxon>sulfur-oxidizing symbionts</taxon>
    </lineage>
</organism>
<dbReference type="PANTHER" id="PTHR39087:SF2">
    <property type="entry name" value="UPF0104 MEMBRANE PROTEIN MJ1595"/>
    <property type="match status" value="1"/>
</dbReference>
<name>A0A370D740_9GAMM</name>
<keyword evidence="2" id="KW-1003">Cell membrane</keyword>
<evidence type="ECO:0000256" key="5">
    <source>
        <dbReference type="ARBA" id="ARBA00023136"/>
    </source>
</evidence>
<dbReference type="PANTHER" id="PTHR39087">
    <property type="entry name" value="UPF0104 MEMBRANE PROTEIN MJ1595"/>
    <property type="match status" value="1"/>
</dbReference>
<gene>
    <name evidence="7" type="ORF">DIZ80_17460</name>
</gene>
<evidence type="ECO:0000256" key="3">
    <source>
        <dbReference type="ARBA" id="ARBA00022692"/>
    </source>
</evidence>
<evidence type="ECO:0000256" key="4">
    <source>
        <dbReference type="ARBA" id="ARBA00022989"/>
    </source>
</evidence>
<feature type="transmembrane region" description="Helical" evidence="6">
    <location>
        <begin position="54"/>
        <end position="72"/>
    </location>
</feature>
<feature type="transmembrane region" description="Helical" evidence="6">
    <location>
        <begin position="161"/>
        <end position="178"/>
    </location>
</feature>
<dbReference type="GO" id="GO:0005886">
    <property type="term" value="C:plasma membrane"/>
    <property type="evidence" value="ECO:0007669"/>
    <property type="project" value="UniProtKB-SubCell"/>
</dbReference>
<accession>A0A370D740</accession>
<keyword evidence="5 6" id="KW-0472">Membrane</keyword>
<comment type="subcellular location">
    <subcellularLocation>
        <location evidence="1">Cell membrane</location>
        <topology evidence="1">Multi-pass membrane protein</topology>
    </subcellularLocation>
</comment>
<proteinExistence type="predicted"/>
<evidence type="ECO:0008006" key="9">
    <source>
        <dbReference type="Google" id="ProtNLM"/>
    </source>
</evidence>
<dbReference type="Proteomes" id="UP000254266">
    <property type="component" value="Unassembled WGS sequence"/>
</dbReference>
<protein>
    <recommendedName>
        <fullName evidence="9">TIGR00374 family protein</fullName>
    </recommendedName>
</protein>
<dbReference type="Pfam" id="PF03706">
    <property type="entry name" value="LPG_synthase_TM"/>
    <property type="match status" value="1"/>
</dbReference>
<feature type="transmembrane region" description="Helical" evidence="6">
    <location>
        <begin position="274"/>
        <end position="294"/>
    </location>
</feature>